<protein>
    <submittedName>
        <fullName evidence="1">Uncharacterized protein</fullName>
    </submittedName>
</protein>
<accession>A0ACB7F3Y3</accession>
<reference evidence="1" key="1">
    <citation type="submission" date="2020-04" db="EMBL/GenBank/DDBJ databases">
        <title>A chromosome-scale assembly and high-density genetic map of the yellow drum (Nibea albiflora) genome.</title>
        <authorList>
            <person name="Xu D."/>
            <person name="Zhang W."/>
            <person name="Chen R."/>
            <person name="Tan P."/>
            <person name="Wang L."/>
            <person name="Song H."/>
            <person name="Tian L."/>
            <person name="Zhu Q."/>
            <person name="Wang B."/>
        </authorList>
    </citation>
    <scope>NUCLEOTIDE SEQUENCE</scope>
    <source>
        <strain evidence="1">ZJHYS-2018</strain>
    </source>
</reference>
<evidence type="ECO:0000313" key="1">
    <source>
        <dbReference type="EMBL" id="KAG8008730.1"/>
    </source>
</evidence>
<dbReference type="EMBL" id="CM024806">
    <property type="protein sequence ID" value="KAG8008730.1"/>
    <property type="molecule type" value="Genomic_DNA"/>
</dbReference>
<evidence type="ECO:0000313" key="2">
    <source>
        <dbReference type="Proteomes" id="UP000805704"/>
    </source>
</evidence>
<proteinExistence type="predicted"/>
<comment type="caution">
    <text evidence="1">The sequence shown here is derived from an EMBL/GenBank/DDBJ whole genome shotgun (WGS) entry which is preliminary data.</text>
</comment>
<feature type="non-terminal residue" evidence="1">
    <location>
        <position position="93"/>
    </location>
</feature>
<sequence>MPTKCGNATKMWCFIAKNNSGFGFVNMNEVCPLRTSKRFTCALMSPVRQGKTNNLEMVVNVLKDNGRSQCQGLIKPRDGKTEFIIIVGVGVAR</sequence>
<organism evidence="1 2">
    <name type="scientific">Nibea albiflora</name>
    <name type="common">Yellow drum</name>
    <name type="synonym">Corvina albiflora</name>
    <dbReference type="NCBI Taxonomy" id="240163"/>
    <lineage>
        <taxon>Eukaryota</taxon>
        <taxon>Metazoa</taxon>
        <taxon>Chordata</taxon>
        <taxon>Craniata</taxon>
        <taxon>Vertebrata</taxon>
        <taxon>Euteleostomi</taxon>
        <taxon>Actinopterygii</taxon>
        <taxon>Neopterygii</taxon>
        <taxon>Teleostei</taxon>
        <taxon>Neoteleostei</taxon>
        <taxon>Acanthomorphata</taxon>
        <taxon>Eupercaria</taxon>
        <taxon>Sciaenidae</taxon>
        <taxon>Nibea</taxon>
    </lineage>
</organism>
<name>A0ACB7F3Y3_NIBAL</name>
<keyword evidence="2" id="KW-1185">Reference proteome</keyword>
<dbReference type="Proteomes" id="UP000805704">
    <property type="component" value="Chromosome 18"/>
</dbReference>
<gene>
    <name evidence="1" type="ORF">GBF38_010336</name>
</gene>